<name>A0A382URT3_9ZZZZ</name>
<accession>A0A382URT3</accession>
<protein>
    <submittedName>
        <fullName evidence="1">Uncharacterized protein</fullName>
    </submittedName>
</protein>
<gene>
    <name evidence="1" type="ORF">METZ01_LOCUS389701</name>
</gene>
<organism evidence="1">
    <name type="scientific">marine metagenome</name>
    <dbReference type="NCBI Taxonomy" id="408172"/>
    <lineage>
        <taxon>unclassified sequences</taxon>
        <taxon>metagenomes</taxon>
        <taxon>ecological metagenomes</taxon>
    </lineage>
</organism>
<dbReference type="EMBL" id="UINC01146237">
    <property type="protein sequence ID" value="SVD36847.1"/>
    <property type="molecule type" value="Genomic_DNA"/>
</dbReference>
<dbReference type="AlphaFoldDB" id="A0A382URT3"/>
<proteinExistence type="predicted"/>
<reference evidence="1" key="1">
    <citation type="submission" date="2018-05" db="EMBL/GenBank/DDBJ databases">
        <authorList>
            <person name="Lanie J.A."/>
            <person name="Ng W.-L."/>
            <person name="Kazmierczak K.M."/>
            <person name="Andrzejewski T.M."/>
            <person name="Davidsen T.M."/>
            <person name="Wayne K.J."/>
            <person name="Tettelin H."/>
            <person name="Glass J.I."/>
            <person name="Rusch D."/>
            <person name="Podicherti R."/>
            <person name="Tsui H.-C.T."/>
            <person name="Winkler M.E."/>
        </authorList>
    </citation>
    <scope>NUCLEOTIDE SEQUENCE</scope>
</reference>
<sequence length="24" mass="2884">IHLGYLKQTLKQTETERLTKLNKK</sequence>
<evidence type="ECO:0000313" key="1">
    <source>
        <dbReference type="EMBL" id="SVD36847.1"/>
    </source>
</evidence>
<feature type="non-terminal residue" evidence="1">
    <location>
        <position position="1"/>
    </location>
</feature>